<evidence type="ECO:0000256" key="4">
    <source>
        <dbReference type="ARBA" id="ARBA00023163"/>
    </source>
</evidence>
<dbReference type="PANTHER" id="PTHR15741:SF27">
    <property type="entry name" value="TRANSCRIPTION FACTOR AP-4"/>
    <property type="match status" value="1"/>
</dbReference>
<feature type="compositionally biased region" description="Basic and acidic residues" evidence="7">
    <location>
        <begin position="105"/>
        <end position="134"/>
    </location>
</feature>
<evidence type="ECO:0000256" key="3">
    <source>
        <dbReference type="ARBA" id="ARBA00023125"/>
    </source>
</evidence>
<feature type="compositionally biased region" description="Low complexity" evidence="7">
    <location>
        <begin position="10"/>
        <end position="21"/>
    </location>
</feature>
<keyword evidence="6" id="KW-0175">Coiled coil</keyword>
<gene>
    <name evidence="9" type="primary">max</name>
    <name evidence="9" type="ORF">A0J61_05833</name>
</gene>
<dbReference type="Gene3D" id="4.10.280.10">
    <property type="entry name" value="Helix-loop-helix DNA-binding domain"/>
    <property type="match status" value="1"/>
</dbReference>
<dbReference type="InterPro" id="IPR036638">
    <property type="entry name" value="HLH_DNA-bd_sf"/>
</dbReference>
<evidence type="ECO:0000256" key="1">
    <source>
        <dbReference type="ARBA" id="ARBA00004123"/>
    </source>
</evidence>
<keyword evidence="2" id="KW-0805">Transcription regulation</keyword>
<feature type="region of interest" description="Disordered" evidence="7">
    <location>
        <begin position="102"/>
        <end position="134"/>
    </location>
</feature>
<organism evidence="9 10">
    <name type="scientific">Choanephora cucurbitarum</name>
    <dbReference type="NCBI Taxonomy" id="101091"/>
    <lineage>
        <taxon>Eukaryota</taxon>
        <taxon>Fungi</taxon>
        <taxon>Fungi incertae sedis</taxon>
        <taxon>Mucoromycota</taxon>
        <taxon>Mucoromycotina</taxon>
        <taxon>Mucoromycetes</taxon>
        <taxon>Mucorales</taxon>
        <taxon>Mucorineae</taxon>
        <taxon>Choanephoraceae</taxon>
        <taxon>Choanephoroideae</taxon>
        <taxon>Choanephora</taxon>
    </lineage>
</organism>
<feature type="region of interest" description="Disordered" evidence="7">
    <location>
        <begin position="1"/>
        <end position="28"/>
    </location>
</feature>
<dbReference type="STRING" id="101091.A0A1C7NAX6"/>
<evidence type="ECO:0000256" key="6">
    <source>
        <dbReference type="SAM" id="Coils"/>
    </source>
</evidence>
<keyword evidence="10" id="KW-1185">Reference proteome</keyword>
<dbReference type="Pfam" id="PF00010">
    <property type="entry name" value="HLH"/>
    <property type="match status" value="1"/>
</dbReference>
<accession>A0A1C7NAX6</accession>
<keyword evidence="3" id="KW-0238">DNA-binding</keyword>
<name>A0A1C7NAX6_9FUNG</name>
<dbReference type="InParanoid" id="A0A1C7NAX6"/>
<dbReference type="PROSITE" id="PS50888">
    <property type="entry name" value="BHLH"/>
    <property type="match status" value="1"/>
</dbReference>
<dbReference type="AlphaFoldDB" id="A0A1C7NAX6"/>
<dbReference type="GO" id="GO:0046983">
    <property type="term" value="F:protein dimerization activity"/>
    <property type="evidence" value="ECO:0007669"/>
    <property type="project" value="InterPro"/>
</dbReference>
<evidence type="ECO:0000256" key="2">
    <source>
        <dbReference type="ARBA" id="ARBA00023015"/>
    </source>
</evidence>
<reference evidence="9 10" key="1">
    <citation type="submission" date="2016-03" db="EMBL/GenBank/DDBJ databases">
        <title>Choanephora cucurbitarum.</title>
        <authorList>
            <person name="Min B."/>
            <person name="Park H."/>
            <person name="Park J.-H."/>
            <person name="Shin H.-D."/>
            <person name="Choi I.-G."/>
        </authorList>
    </citation>
    <scope>NUCLEOTIDE SEQUENCE [LARGE SCALE GENOMIC DNA]</scope>
    <source>
        <strain evidence="9 10">KUS-F28377</strain>
    </source>
</reference>
<sequence length="343" mass="38567">MEYDPANKASSVTSISTTSSSLWDPLPSLYTGRADSVSSAYDELEPFEENKAIVSVLNDSLNPTYLYDKQENPVLMDQQSLLNSFLEEEKLLILNEPSLHCHGKRPSELDSKEPKKPKQEDSRELLSEDQKRANHIASEQKRRNIIRGGFRELTEIIPTLKNINNSKSTILFKSVDYIKQLDRRNKALKEKLASLQHRAQQKALKKSNPNGLMAHKHQLELLQEQLRLQQALLNKHNIHLYPTSHPTATGGYHSISIPAMDDTPVTSTHNSPTLTHASLPVNNHPVSSHAALVMPASLDEWQHAGISSFTIPADESDKQSTFRERLLSSGKLDHLRPSMHSTL</sequence>
<proteinExistence type="predicted"/>
<protein>
    <submittedName>
        <fullName evidence="9">Protein max</fullName>
    </submittedName>
</protein>
<dbReference type="GO" id="GO:0000978">
    <property type="term" value="F:RNA polymerase II cis-regulatory region sequence-specific DNA binding"/>
    <property type="evidence" value="ECO:0007669"/>
    <property type="project" value="TreeGrafter"/>
</dbReference>
<feature type="domain" description="BHLH" evidence="8">
    <location>
        <begin position="130"/>
        <end position="181"/>
    </location>
</feature>
<evidence type="ECO:0000256" key="7">
    <source>
        <dbReference type="SAM" id="MobiDB-lite"/>
    </source>
</evidence>
<dbReference type="GO" id="GO:0000981">
    <property type="term" value="F:DNA-binding transcription factor activity, RNA polymerase II-specific"/>
    <property type="evidence" value="ECO:0007669"/>
    <property type="project" value="TreeGrafter"/>
</dbReference>
<evidence type="ECO:0000256" key="5">
    <source>
        <dbReference type="ARBA" id="ARBA00023242"/>
    </source>
</evidence>
<keyword evidence="5" id="KW-0539">Nucleus</keyword>
<dbReference type="OrthoDB" id="5778525at2759"/>
<evidence type="ECO:0000313" key="9">
    <source>
        <dbReference type="EMBL" id="OBZ86118.1"/>
    </source>
</evidence>
<dbReference type="Proteomes" id="UP000093000">
    <property type="component" value="Unassembled WGS sequence"/>
</dbReference>
<dbReference type="InterPro" id="IPR052207">
    <property type="entry name" value="Max-like/E-box_TFs"/>
</dbReference>
<evidence type="ECO:0000313" key="10">
    <source>
        <dbReference type="Proteomes" id="UP000093000"/>
    </source>
</evidence>
<evidence type="ECO:0000259" key="8">
    <source>
        <dbReference type="PROSITE" id="PS50888"/>
    </source>
</evidence>
<dbReference type="SMART" id="SM00353">
    <property type="entry name" value="HLH"/>
    <property type="match status" value="1"/>
</dbReference>
<feature type="coiled-coil region" evidence="6">
    <location>
        <begin position="178"/>
        <end position="232"/>
    </location>
</feature>
<dbReference type="SUPFAM" id="SSF47459">
    <property type="entry name" value="HLH, helix-loop-helix DNA-binding domain"/>
    <property type="match status" value="1"/>
</dbReference>
<dbReference type="PANTHER" id="PTHR15741">
    <property type="entry name" value="BASIC HELIX-LOOP-HELIX ZIP TRANSCRIPTION FACTOR"/>
    <property type="match status" value="1"/>
</dbReference>
<comment type="subcellular location">
    <subcellularLocation>
        <location evidence="1">Nucleus</location>
    </subcellularLocation>
</comment>
<dbReference type="InterPro" id="IPR011598">
    <property type="entry name" value="bHLH_dom"/>
</dbReference>
<dbReference type="EMBL" id="LUGH01000327">
    <property type="protein sequence ID" value="OBZ86118.1"/>
    <property type="molecule type" value="Genomic_DNA"/>
</dbReference>
<keyword evidence="4" id="KW-0804">Transcription</keyword>
<comment type="caution">
    <text evidence="9">The sequence shown here is derived from an EMBL/GenBank/DDBJ whole genome shotgun (WGS) entry which is preliminary data.</text>
</comment>
<dbReference type="GO" id="GO:0005634">
    <property type="term" value="C:nucleus"/>
    <property type="evidence" value="ECO:0007669"/>
    <property type="project" value="UniProtKB-SubCell"/>
</dbReference>